<dbReference type="Gene3D" id="1.10.268.20">
    <property type="match status" value="1"/>
</dbReference>
<feature type="non-terminal residue" evidence="2">
    <location>
        <position position="53"/>
    </location>
</feature>
<dbReference type="Pfam" id="PF18150">
    <property type="entry name" value="DUF5600"/>
    <property type="match status" value="1"/>
</dbReference>
<protein>
    <recommendedName>
        <fullName evidence="1">DUF5600 domain-containing protein</fullName>
    </recommendedName>
</protein>
<dbReference type="Proteomes" id="UP000681967">
    <property type="component" value="Unassembled WGS sequence"/>
</dbReference>
<evidence type="ECO:0000259" key="1">
    <source>
        <dbReference type="Pfam" id="PF18150"/>
    </source>
</evidence>
<evidence type="ECO:0000313" key="4">
    <source>
        <dbReference type="EMBL" id="CAF4794427.1"/>
    </source>
</evidence>
<comment type="caution">
    <text evidence="2">The sequence shown here is derived from an EMBL/GenBank/DDBJ whole genome shotgun (WGS) entry which is preliminary data.</text>
</comment>
<dbReference type="EMBL" id="CAJOBH010063436">
    <property type="protein sequence ID" value="CAF4436526.1"/>
    <property type="molecule type" value="Genomic_DNA"/>
</dbReference>
<proteinExistence type="predicted"/>
<dbReference type="EMBL" id="CAJOBH010138713">
    <property type="protein sequence ID" value="CAF4794427.1"/>
    <property type="molecule type" value="Genomic_DNA"/>
</dbReference>
<dbReference type="InterPro" id="IPR040990">
    <property type="entry name" value="DUF5600"/>
</dbReference>
<name>A0A8S2WGV2_9BILA</name>
<evidence type="ECO:0000313" key="3">
    <source>
        <dbReference type="EMBL" id="CAF4619338.1"/>
    </source>
</evidence>
<accession>A0A8S2WGV2</accession>
<organism evidence="2 6">
    <name type="scientific">Rotaria magnacalcarata</name>
    <dbReference type="NCBI Taxonomy" id="392030"/>
    <lineage>
        <taxon>Eukaryota</taxon>
        <taxon>Metazoa</taxon>
        <taxon>Spiralia</taxon>
        <taxon>Gnathifera</taxon>
        <taxon>Rotifera</taxon>
        <taxon>Eurotatoria</taxon>
        <taxon>Bdelloidea</taxon>
        <taxon>Philodinida</taxon>
        <taxon>Philodinidae</taxon>
        <taxon>Rotaria</taxon>
    </lineage>
</organism>
<feature type="non-terminal residue" evidence="2">
    <location>
        <position position="1"/>
    </location>
</feature>
<dbReference type="EMBL" id="CAJOBJ010108334">
    <property type="protein sequence ID" value="CAF4619338.1"/>
    <property type="molecule type" value="Genomic_DNA"/>
</dbReference>
<evidence type="ECO:0000313" key="5">
    <source>
        <dbReference type="EMBL" id="CAF4862504.1"/>
    </source>
</evidence>
<gene>
    <name evidence="2" type="ORF">BYL167_LOCUS33126</name>
    <name evidence="4" type="ORF">BYL167_LOCUS47865</name>
    <name evidence="3" type="ORF">GIL414_LOCUS39699</name>
    <name evidence="5" type="ORF">GIL414_LOCUS49954</name>
</gene>
<dbReference type="AlphaFoldDB" id="A0A8S2WGV2"/>
<sequence length="53" mass="6069">IAESLPRTATLRKLNDLIKRARLARVHALIISELKEQMPSVFGKDSKRKELIN</sequence>
<reference evidence="2" key="1">
    <citation type="submission" date="2021-02" db="EMBL/GenBank/DDBJ databases">
        <authorList>
            <person name="Nowell W R."/>
        </authorList>
    </citation>
    <scope>NUCLEOTIDE SEQUENCE</scope>
</reference>
<evidence type="ECO:0000313" key="6">
    <source>
        <dbReference type="Proteomes" id="UP000681967"/>
    </source>
</evidence>
<dbReference type="Proteomes" id="UP000681720">
    <property type="component" value="Unassembled WGS sequence"/>
</dbReference>
<dbReference type="EMBL" id="CAJOBJ010165401">
    <property type="protein sequence ID" value="CAF4862504.1"/>
    <property type="molecule type" value="Genomic_DNA"/>
</dbReference>
<feature type="domain" description="DUF5600" evidence="1">
    <location>
        <begin position="9"/>
        <end position="53"/>
    </location>
</feature>
<evidence type="ECO:0000313" key="2">
    <source>
        <dbReference type="EMBL" id="CAF4436526.1"/>
    </source>
</evidence>